<dbReference type="EMBL" id="AJWY01000836">
    <property type="protein sequence ID" value="EKC80616.1"/>
    <property type="molecule type" value="Genomic_DNA"/>
</dbReference>
<evidence type="ECO:0000313" key="1">
    <source>
        <dbReference type="EMBL" id="EKC80616.1"/>
    </source>
</evidence>
<dbReference type="AlphaFoldDB" id="K1V9K3"/>
<sequence>MNSYDYTTDTRRHTVRSGGGYYDDRFRLFGSVEFSASEIVRSERFPEQHRFPRHFLQFNPTLDLSVVP</sequence>
<gene>
    <name evidence="1" type="ORF">LEA_01193</name>
</gene>
<feature type="non-terminal residue" evidence="1">
    <location>
        <position position="68"/>
    </location>
</feature>
<protein>
    <submittedName>
        <fullName evidence="1">Uncharacterized protein</fullName>
    </submittedName>
</protein>
<proteinExistence type="predicted"/>
<reference evidence="1" key="1">
    <citation type="journal article" date="2013" name="Environ. Microbiol.">
        <title>Microbiota from the distal guts of lean and obese adolescents exhibit partial functional redundancy besides clear differences in community structure.</title>
        <authorList>
            <person name="Ferrer M."/>
            <person name="Ruiz A."/>
            <person name="Lanza F."/>
            <person name="Haange S.B."/>
            <person name="Oberbach A."/>
            <person name="Till H."/>
            <person name="Bargiela R."/>
            <person name="Campoy C."/>
            <person name="Segura M.T."/>
            <person name="Richter M."/>
            <person name="von Bergen M."/>
            <person name="Seifert J."/>
            <person name="Suarez A."/>
        </authorList>
    </citation>
    <scope>NUCLEOTIDE SEQUENCE</scope>
</reference>
<accession>K1V9K3</accession>
<name>K1V9K3_9ZZZZ</name>
<comment type="caution">
    <text evidence="1">The sequence shown here is derived from an EMBL/GenBank/DDBJ whole genome shotgun (WGS) entry which is preliminary data.</text>
</comment>
<organism evidence="1">
    <name type="scientific">human gut metagenome</name>
    <dbReference type="NCBI Taxonomy" id="408170"/>
    <lineage>
        <taxon>unclassified sequences</taxon>
        <taxon>metagenomes</taxon>
        <taxon>organismal metagenomes</taxon>
    </lineage>
</organism>